<feature type="domain" description="IFT121 second beta-propeller" evidence="3">
    <location>
        <begin position="78"/>
        <end position="144"/>
    </location>
</feature>
<protein>
    <recommendedName>
        <fullName evidence="3">IFT121 second beta-propeller domain-containing protein</fullName>
    </recommendedName>
</protein>
<dbReference type="InterPro" id="IPR056158">
    <property type="entry name" value="Beta-prop_IFT121_2nd"/>
</dbReference>
<dbReference type="EMBL" id="JAHIBW010000004">
    <property type="protein sequence ID" value="KAG7311549.1"/>
    <property type="molecule type" value="Genomic_DNA"/>
</dbReference>
<comment type="caution">
    <text evidence="4">The sequence shown here is derived from an EMBL/GenBank/DDBJ whole genome shotgun (WGS) entry which is preliminary data.</text>
</comment>
<dbReference type="Pfam" id="PF23390">
    <property type="entry name" value="Beta-prop_WDR35_2nd"/>
    <property type="match status" value="1"/>
</dbReference>
<name>A0ABQ7R2T4_PLUXY</name>
<proteinExistence type="predicted"/>
<evidence type="ECO:0000256" key="1">
    <source>
        <dbReference type="ARBA" id="ARBA00022574"/>
    </source>
</evidence>
<keyword evidence="2" id="KW-0677">Repeat</keyword>
<evidence type="ECO:0000256" key="2">
    <source>
        <dbReference type="ARBA" id="ARBA00022737"/>
    </source>
</evidence>
<gene>
    <name evidence="4" type="ORF">JYU34_002596</name>
</gene>
<keyword evidence="1" id="KW-0853">WD repeat</keyword>
<reference evidence="4 5" key="1">
    <citation type="submission" date="2021-06" db="EMBL/GenBank/DDBJ databases">
        <title>A haploid diamondback moth (Plutella xylostella L.) genome assembly resolves 31 chromosomes and identifies a diamide resistance mutation.</title>
        <authorList>
            <person name="Ward C.M."/>
            <person name="Perry K.D."/>
            <person name="Baker G."/>
            <person name="Powis K."/>
            <person name="Heckel D.G."/>
            <person name="Baxter S.W."/>
        </authorList>
    </citation>
    <scope>NUCLEOTIDE SEQUENCE [LARGE SCALE GENOMIC DNA]</scope>
    <source>
        <strain evidence="4 5">LV</strain>
        <tissue evidence="4">Single pupa</tissue>
    </source>
</reference>
<keyword evidence="5" id="KW-1185">Reference proteome</keyword>
<sequence>MLVRLESVSALSSRLAFRQHGYHHQSSKIWGSALENPYTQLRQQGYHHHCSKICRSALEIPYSQHNSTQVGITHNISVGQALRKDVWGARWAGDDPRALAAAEKARLYVLRGAEPEEPLPVQGYLCRFQDLEITMALLDNITDKCTPQHVARVDVKSLRDTRQLLEQVGLREAEAFIKDNPHPRLW</sequence>
<dbReference type="PANTHER" id="PTHR12764:SF5">
    <property type="entry name" value="LD29485P"/>
    <property type="match status" value="1"/>
</dbReference>
<organism evidence="4 5">
    <name type="scientific">Plutella xylostella</name>
    <name type="common">Diamondback moth</name>
    <name type="synonym">Plutella maculipennis</name>
    <dbReference type="NCBI Taxonomy" id="51655"/>
    <lineage>
        <taxon>Eukaryota</taxon>
        <taxon>Metazoa</taxon>
        <taxon>Ecdysozoa</taxon>
        <taxon>Arthropoda</taxon>
        <taxon>Hexapoda</taxon>
        <taxon>Insecta</taxon>
        <taxon>Pterygota</taxon>
        <taxon>Neoptera</taxon>
        <taxon>Endopterygota</taxon>
        <taxon>Lepidoptera</taxon>
        <taxon>Glossata</taxon>
        <taxon>Ditrysia</taxon>
        <taxon>Yponomeutoidea</taxon>
        <taxon>Plutellidae</taxon>
        <taxon>Plutella</taxon>
    </lineage>
</organism>
<evidence type="ECO:0000313" key="4">
    <source>
        <dbReference type="EMBL" id="KAG7311549.1"/>
    </source>
</evidence>
<evidence type="ECO:0000259" key="3">
    <source>
        <dbReference type="Pfam" id="PF23390"/>
    </source>
</evidence>
<dbReference type="InterPro" id="IPR039857">
    <property type="entry name" value="Ift122/121"/>
</dbReference>
<evidence type="ECO:0000313" key="5">
    <source>
        <dbReference type="Proteomes" id="UP000823941"/>
    </source>
</evidence>
<dbReference type="PANTHER" id="PTHR12764">
    <property type="entry name" value="WD REPEAT DOMAIN-RELATED"/>
    <property type="match status" value="1"/>
</dbReference>
<accession>A0ABQ7R2T4</accession>
<dbReference type="Proteomes" id="UP000823941">
    <property type="component" value="Chromosome 4"/>
</dbReference>